<evidence type="ECO:0000313" key="4">
    <source>
        <dbReference type="Proteomes" id="UP000744980"/>
    </source>
</evidence>
<dbReference type="EMBL" id="WXFA01000023">
    <property type="protein sequence ID" value="MBM3094202.1"/>
    <property type="molecule type" value="Genomic_DNA"/>
</dbReference>
<gene>
    <name evidence="3" type="ORF">GFB56_26000</name>
</gene>
<feature type="region of interest" description="Disordered" evidence="1">
    <location>
        <begin position="611"/>
        <end position="665"/>
    </location>
</feature>
<dbReference type="InterPro" id="IPR011050">
    <property type="entry name" value="Pectin_lyase_fold/virulence"/>
</dbReference>
<dbReference type="Proteomes" id="UP000744980">
    <property type="component" value="Unassembled WGS sequence"/>
</dbReference>
<dbReference type="SMART" id="SM00869">
    <property type="entry name" value="Autotransporter"/>
    <property type="match status" value="1"/>
</dbReference>
<proteinExistence type="predicted"/>
<comment type="caution">
    <text evidence="3">The sequence shown here is derived from an EMBL/GenBank/DDBJ whole genome shotgun (WGS) entry which is preliminary data.</text>
</comment>
<feature type="compositionally biased region" description="Pro residues" evidence="1">
    <location>
        <begin position="618"/>
        <end position="659"/>
    </location>
</feature>
<reference evidence="3 4" key="1">
    <citation type="submission" date="2020-01" db="EMBL/GenBank/DDBJ databases">
        <title>Draft genome assembly of Ensifer adhaerens T173.</title>
        <authorList>
            <person name="Craig J.E."/>
            <person name="Stinchcombe J.R."/>
        </authorList>
    </citation>
    <scope>NUCLEOTIDE SEQUENCE [LARGE SCALE GENOMIC DNA]</scope>
    <source>
        <strain evidence="3 4">T173</strain>
    </source>
</reference>
<feature type="domain" description="Autotransporter" evidence="2">
    <location>
        <begin position="777"/>
        <end position="1053"/>
    </location>
</feature>
<dbReference type="SUPFAM" id="SSF103515">
    <property type="entry name" value="Autotransporter"/>
    <property type="match status" value="1"/>
</dbReference>
<dbReference type="PROSITE" id="PS51208">
    <property type="entry name" value="AUTOTRANSPORTER"/>
    <property type="match status" value="1"/>
</dbReference>
<dbReference type="InterPro" id="IPR006315">
    <property type="entry name" value="OM_autotransptr_brl_dom"/>
</dbReference>
<dbReference type="InterPro" id="IPR005546">
    <property type="entry name" value="Autotransporte_beta"/>
</dbReference>
<keyword evidence="4" id="KW-1185">Reference proteome</keyword>
<dbReference type="RefSeq" id="WP_203529046.1">
    <property type="nucleotide sequence ID" value="NZ_CP083371.1"/>
</dbReference>
<sequence>MNTCVKADVLRINLLSSTALGRAGLVSIMLAAVPFVPSPAKATGLLVPNDTTWTTDHTINGNLVIRGGPSGATLTIKDGASVESKGGYIADGKGSVGTVVVSGPGSTWDIVDPDPRGYRVLFIGGFEGGIYGGKGTLIVEDGGKVSAKETYIGALQEGDGTLVVRGAGSMLSTDFLGVAFGALTLNTGAVRIEDGGVINSNKAIFENGTVLVSGENSRWINAGDFTIGDSFTIEKGAVVSTNTATLREDESVDTIQVSVDGAGSEFKVNDKLTIGEAGDVSLSVANGAKLSAGGGIVLSGVGGAIREGMGSLSIGGKVDMDRVGGPIARQAQAAGTVDPSSKIDFGPRKGHVNFNHTNTGYEFANTIGGQGSINNFSGETVVSGDLTKFHGKVNVSGGKLVLKSNLDTIDNDADTGPLDYSTTRFDVKDGTLIVDGEAGRVQTTFLDGKTYTNSVVVWGETLNRIGNPASTAFGRLGGSGTIGTTAVDKRAVIAPGNNSTGTLTIMGQLEMSDGSIYEADIAGDGRSDRIAVKGLQNGVRGDGVATIGNGVNVEVTALDANTSYQNGHTYTILTAENGVDGQFAQAISKSAFLDVTLEQKDKQVDLKIAIKDTGTPNPGNPNPGNPNPGNPNPGNPNPGNPNPGNPNPGNPNPGNPNPGTPGTSAKFERVAISGNQRNTALALNTLAQSGPSLALYNILLRLDAANARGAFDRLSGEVHASAQTALINDSSLLRNAANDRIRDAFGDVAAANVPVLAYGPEDKITTGAVAAIDAVAVPPPPMVGWGQVFGSWTNTDGNGNTGQLDQSTGGFITGFDAAVSDNALVGIMAGYSRTNFDVDSRASSGDSDNYHLGVYGGGRWGDVALRSGLAYTWHSIETERAVVFPGFRDALKADYDAGTFQAFGEVGYRIDLPSVALEPFANLAYVSLHTDGFTESGAAAALSSRSNTTDTTFTTLGLRASAPLSLGATNAKVRGMLGWQHAFGDTTPFSTMAFGTGSAFAVAGTPIAEDAAIIEAGIDFALTDTASLGITYTGQFGSGTTQNAVDAKLDVRF</sequence>
<name>A0AAW4FSQ5_9HYPH</name>
<organism evidence="3 4">
    <name type="scientific">Ensifer canadensis</name>
    <dbReference type="NCBI Taxonomy" id="555315"/>
    <lineage>
        <taxon>Bacteria</taxon>
        <taxon>Pseudomonadati</taxon>
        <taxon>Pseudomonadota</taxon>
        <taxon>Alphaproteobacteria</taxon>
        <taxon>Hyphomicrobiales</taxon>
        <taxon>Rhizobiaceae</taxon>
        <taxon>Sinorhizobium/Ensifer group</taxon>
        <taxon>Ensifer</taxon>
    </lineage>
</organism>
<evidence type="ECO:0000313" key="3">
    <source>
        <dbReference type="EMBL" id="MBM3094202.1"/>
    </source>
</evidence>
<evidence type="ECO:0000259" key="2">
    <source>
        <dbReference type="PROSITE" id="PS51208"/>
    </source>
</evidence>
<dbReference type="NCBIfam" id="TIGR04393">
    <property type="entry name" value="rpt_T5SS_PEPC"/>
    <property type="match status" value="3"/>
</dbReference>
<accession>A0AAW4FSQ5</accession>
<evidence type="ECO:0000256" key="1">
    <source>
        <dbReference type="SAM" id="MobiDB-lite"/>
    </source>
</evidence>
<dbReference type="InterPro" id="IPR036709">
    <property type="entry name" value="Autotransporte_beta_dom_sf"/>
</dbReference>
<dbReference type="AlphaFoldDB" id="A0AAW4FSQ5"/>
<dbReference type="SUPFAM" id="SSF51126">
    <property type="entry name" value="Pectin lyase-like"/>
    <property type="match status" value="1"/>
</dbReference>
<dbReference type="Pfam" id="PF03797">
    <property type="entry name" value="Autotransporter"/>
    <property type="match status" value="1"/>
</dbReference>
<dbReference type="InterPro" id="IPR030895">
    <property type="entry name" value="T5SS_PEPC_rpt"/>
</dbReference>
<dbReference type="Gene3D" id="2.40.128.130">
    <property type="entry name" value="Autotransporter beta-domain"/>
    <property type="match status" value="1"/>
</dbReference>
<dbReference type="NCBIfam" id="TIGR01414">
    <property type="entry name" value="autotrans_barl"/>
    <property type="match status" value="1"/>
</dbReference>
<protein>
    <submittedName>
        <fullName evidence="3">Autotransporter domain-containing protein</fullName>
    </submittedName>
</protein>
<dbReference type="GO" id="GO:0019867">
    <property type="term" value="C:outer membrane"/>
    <property type="evidence" value="ECO:0007669"/>
    <property type="project" value="InterPro"/>
</dbReference>